<dbReference type="SUPFAM" id="SSF55729">
    <property type="entry name" value="Acyl-CoA N-acyltransferases (Nat)"/>
    <property type="match status" value="1"/>
</dbReference>
<dbReference type="AlphaFoldDB" id="A0A2T0K1R4"/>
<feature type="domain" description="N-acetyltransferase" evidence="1">
    <location>
        <begin position="28"/>
        <end position="198"/>
    </location>
</feature>
<evidence type="ECO:0000313" key="3">
    <source>
        <dbReference type="Proteomes" id="UP000239415"/>
    </source>
</evidence>
<dbReference type="InterPro" id="IPR016181">
    <property type="entry name" value="Acyl_CoA_acyltransferase"/>
</dbReference>
<proteinExistence type="predicted"/>
<keyword evidence="3" id="KW-1185">Reference proteome</keyword>
<evidence type="ECO:0000259" key="1">
    <source>
        <dbReference type="PROSITE" id="PS51186"/>
    </source>
</evidence>
<organism evidence="2 3">
    <name type="scientific">Actinoplanes italicus</name>
    <dbReference type="NCBI Taxonomy" id="113567"/>
    <lineage>
        <taxon>Bacteria</taxon>
        <taxon>Bacillati</taxon>
        <taxon>Actinomycetota</taxon>
        <taxon>Actinomycetes</taxon>
        <taxon>Micromonosporales</taxon>
        <taxon>Micromonosporaceae</taxon>
        <taxon>Actinoplanes</taxon>
    </lineage>
</organism>
<comment type="caution">
    <text evidence="2">The sequence shown here is derived from an EMBL/GenBank/DDBJ whole genome shotgun (WGS) entry which is preliminary data.</text>
</comment>
<dbReference type="Gene3D" id="3.40.630.30">
    <property type="match status" value="1"/>
</dbReference>
<dbReference type="PROSITE" id="PS51186">
    <property type="entry name" value="GNAT"/>
    <property type="match status" value="1"/>
</dbReference>
<evidence type="ECO:0000313" key="2">
    <source>
        <dbReference type="EMBL" id="PRX16542.1"/>
    </source>
</evidence>
<accession>A0A2T0K1R4</accession>
<name>A0A2T0K1R4_9ACTN</name>
<dbReference type="Pfam" id="PF13508">
    <property type="entry name" value="Acetyltransf_7"/>
    <property type="match status" value="1"/>
</dbReference>
<protein>
    <submittedName>
        <fullName evidence="2">Acetyltransferase (GNAT) family protein</fullName>
    </submittedName>
</protein>
<reference evidence="2 3" key="1">
    <citation type="submission" date="2018-03" db="EMBL/GenBank/DDBJ databases">
        <title>Genomic Encyclopedia of Archaeal and Bacterial Type Strains, Phase II (KMG-II): from individual species to whole genera.</title>
        <authorList>
            <person name="Goeker M."/>
        </authorList>
    </citation>
    <scope>NUCLEOTIDE SEQUENCE [LARGE SCALE GENOMIC DNA]</scope>
    <source>
        <strain evidence="2 3">DSM 43146</strain>
    </source>
</reference>
<sequence length="198" mass="21741">MIVLNHLAGLAADPSPLRREVVVDGVPLVVRGLCAEDATALTAFLAGLSCDSRRFWHGDADDTEEAAGWIEAIGRYDKLRLVAHEPGREDRLAGVVDLSFSLPEGFEITRYAAYGIELDEERTARFGPCVANEWQGRGLAAALLPPAWDAIRLFGRERVVLFGGVHAGNHRARRFYARHGFVETGEVDGTVDMMRDLP</sequence>
<gene>
    <name evidence="2" type="ORF">CLV67_119123</name>
</gene>
<dbReference type="Proteomes" id="UP000239415">
    <property type="component" value="Unassembled WGS sequence"/>
</dbReference>
<dbReference type="EMBL" id="PVMZ01000019">
    <property type="protein sequence ID" value="PRX16542.1"/>
    <property type="molecule type" value="Genomic_DNA"/>
</dbReference>
<keyword evidence="2" id="KW-0808">Transferase</keyword>
<dbReference type="GO" id="GO:0016747">
    <property type="term" value="F:acyltransferase activity, transferring groups other than amino-acyl groups"/>
    <property type="evidence" value="ECO:0007669"/>
    <property type="project" value="InterPro"/>
</dbReference>
<dbReference type="InterPro" id="IPR000182">
    <property type="entry name" value="GNAT_dom"/>
</dbReference>